<dbReference type="GO" id="GO:0003723">
    <property type="term" value="F:RNA binding"/>
    <property type="evidence" value="ECO:0007669"/>
    <property type="project" value="UniProtKB-UniRule"/>
</dbReference>
<dbReference type="CDD" id="cd00590">
    <property type="entry name" value="RRM_SF"/>
    <property type="match status" value="1"/>
</dbReference>
<dbReference type="GO" id="GO:1990904">
    <property type="term" value="C:ribonucleoprotein complex"/>
    <property type="evidence" value="ECO:0007669"/>
    <property type="project" value="InterPro"/>
</dbReference>
<proteinExistence type="predicted"/>
<evidence type="ECO:0000256" key="2">
    <source>
        <dbReference type="ARBA" id="ARBA00022737"/>
    </source>
</evidence>
<dbReference type="Pfam" id="PF00076">
    <property type="entry name" value="RRM_1"/>
    <property type="match status" value="2"/>
</dbReference>
<feature type="region of interest" description="Disordered" evidence="8">
    <location>
        <begin position="162"/>
        <end position="198"/>
    </location>
</feature>
<dbReference type="PRINTS" id="PR00961">
    <property type="entry name" value="HUDSXLRNA"/>
</dbReference>
<feature type="domain" description="RRM" evidence="9">
    <location>
        <begin position="331"/>
        <end position="409"/>
    </location>
</feature>
<dbReference type="AlphaFoldDB" id="A0A7S1RDG7"/>
<dbReference type="GO" id="GO:0008270">
    <property type="term" value="F:zinc ion binding"/>
    <property type="evidence" value="ECO:0007669"/>
    <property type="project" value="UniProtKB-KW"/>
</dbReference>
<keyword evidence="2" id="KW-0677">Repeat</keyword>
<reference evidence="11" key="1">
    <citation type="submission" date="2021-01" db="EMBL/GenBank/DDBJ databases">
        <authorList>
            <person name="Corre E."/>
            <person name="Pelletier E."/>
            <person name="Niang G."/>
            <person name="Scheremetjew M."/>
            <person name="Finn R."/>
            <person name="Kale V."/>
            <person name="Holt S."/>
            <person name="Cochrane G."/>
            <person name="Meng A."/>
            <person name="Brown T."/>
            <person name="Cohen L."/>
        </authorList>
    </citation>
    <scope>NUCLEOTIDE SEQUENCE</scope>
    <source>
        <strain evidence="11">OF101</strain>
    </source>
</reference>
<dbReference type="PROSITE" id="PS50102">
    <property type="entry name" value="RRM"/>
    <property type="match status" value="3"/>
</dbReference>
<dbReference type="Gene3D" id="4.10.1000.10">
    <property type="entry name" value="Zinc finger, CCCH-type"/>
    <property type="match status" value="1"/>
</dbReference>
<feature type="domain" description="RRM" evidence="9">
    <location>
        <begin position="4"/>
        <end position="83"/>
    </location>
</feature>
<keyword evidence="1 7" id="KW-0479">Metal-binding</keyword>
<evidence type="ECO:0000256" key="1">
    <source>
        <dbReference type="ARBA" id="ARBA00022723"/>
    </source>
</evidence>
<protein>
    <recommendedName>
        <fullName evidence="12">RNA-binding protein</fullName>
    </recommendedName>
</protein>
<accession>A0A7S1RDG7</accession>
<feature type="domain" description="RRM" evidence="9">
    <location>
        <begin position="201"/>
        <end position="282"/>
    </location>
</feature>
<evidence type="ECO:0000256" key="3">
    <source>
        <dbReference type="ARBA" id="ARBA00022771"/>
    </source>
</evidence>
<feature type="region of interest" description="Disordered" evidence="8">
    <location>
        <begin position="289"/>
        <end position="322"/>
    </location>
</feature>
<name>A0A7S1RDG7_ALECA</name>
<evidence type="ECO:0000259" key="10">
    <source>
        <dbReference type="PROSITE" id="PS50103"/>
    </source>
</evidence>
<dbReference type="InterPro" id="IPR036855">
    <property type="entry name" value="Znf_CCCH_sf"/>
</dbReference>
<gene>
    <name evidence="11" type="ORF">ACAT0790_LOCUS40164</name>
</gene>
<evidence type="ECO:0000256" key="4">
    <source>
        <dbReference type="ARBA" id="ARBA00022833"/>
    </source>
</evidence>
<dbReference type="EMBL" id="HBGE01066882">
    <property type="protein sequence ID" value="CAD9163399.1"/>
    <property type="molecule type" value="Transcribed_RNA"/>
</dbReference>
<dbReference type="PANTHER" id="PTHR10501">
    <property type="entry name" value="U1 SMALL NUCLEAR RIBONUCLEOPROTEIN A/U2 SMALL NUCLEAR RIBONUCLEOPROTEIN B"/>
    <property type="match status" value="1"/>
</dbReference>
<dbReference type="SMART" id="SM00360">
    <property type="entry name" value="RRM"/>
    <property type="match status" value="3"/>
</dbReference>
<evidence type="ECO:0000256" key="8">
    <source>
        <dbReference type="SAM" id="MobiDB-lite"/>
    </source>
</evidence>
<dbReference type="SUPFAM" id="SSF54928">
    <property type="entry name" value="RNA-binding domain, RBD"/>
    <property type="match status" value="2"/>
</dbReference>
<keyword evidence="3 7" id="KW-0863">Zinc-finger</keyword>
<feature type="compositionally biased region" description="Pro residues" evidence="8">
    <location>
        <begin position="162"/>
        <end position="191"/>
    </location>
</feature>
<keyword evidence="4 7" id="KW-0862">Zinc</keyword>
<sequence length="418" mass="44168">MDATNVHVSDLPAEVDDAMLAQIFGHYGTVTWCKVMPNFGGKPTNAAIVEYATMEEATFVVENVNGNIPHGLNTPLIVSFKRSGKGGGKGGGGGYGKADGNGYGGESYSPYPRQPPSYASDGQELCKNFKNWGECQWGASCKYSHGDHVDMCIPVTIPTPTPQTYMPPMPQKPMPTPQAMPIPQQQQPPQPTGGSRGGRVGTIFLGGLPQGVCEQELNMFFSGHCMGFERLKFVGAVEGRAGMGWAKFASPEHAEAALTTITSGVSLPSCPQFTLRAEMGRNDLDVTPGGPGMHPQHAARNPQCAAQQYSGQQPEQQQAPMAVTDGSGGCDTMFMGSLPPTVTDEELTGALMTVPGFVRTKLVGQGQPRPVAFVLFDSADNCLAAISALNGAALPSAPEQAITCEPAKNSLDKRQRFG</sequence>
<evidence type="ECO:0000313" key="11">
    <source>
        <dbReference type="EMBL" id="CAD9163399.1"/>
    </source>
</evidence>
<evidence type="ECO:0000259" key="9">
    <source>
        <dbReference type="PROSITE" id="PS50102"/>
    </source>
</evidence>
<feature type="domain" description="C3H1-type" evidence="10">
    <location>
        <begin position="120"/>
        <end position="148"/>
    </location>
</feature>
<dbReference type="InterPro" id="IPR002343">
    <property type="entry name" value="Hud_Sxl_RNA"/>
</dbReference>
<evidence type="ECO:0000256" key="6">
    <source>
        <dbReference type="PROSITE-ProRule" id="PRU00176"/>
    </source>
</evidence>
<dbReference type="InterPro" id="IPR035979">
    <property type="entry name" value="RBD_domain_sf"/>
</dbReference>
<evidence type="ECO:0008006" key="12">
    <source>
        <dbReference type="Google" id="ProtNLM"/>
    </source>
</evidence>
<dbReference type="InterPro" id="IPR000504">
    <property type="entry name" value="RRM_dom"/>
</dbReference>
<organism evidence="11">
    <name type="scientific">Alexandrium catenella</name>
    <name type="common">Red tide dinoflagellate</name>
    <name type="synonym">Gonyaulax catenella</name>
    <dbReference type="NCBI Taxonomy" id="2925"/>
    <lineage>
        <taxon>Eukaryota</taxon>
        <taxon>Sar</taxon>
        <taxon>Alveolata</taxon>
        <taxon>Dinophyceae</taxon>
        <taxon>Gonyaulacales</taxon>
        <taxon>Pyrocystaceae</taxon>
        <taxon>Alexandrium</taxon>
    </lineage>
</organism>
<evidence type="ECO:0000256" key="5">
    <source>
        <dbReference type="ARBA" id="ARBA00022884"/>
    </source>
</evidence>
<dbReference type="Pfam" id="PF00642">
    <property type="entry name" value="zf-CCCH"/>
    <property type="match status" value="1"/>
</dbReference>
<feature type="zinc finger region" description="C3H1-type" evidence="7">
    <location>
        <begin position="120"/>
        <end position="148"/>
    </location>
</feature>
<dbReference type="SUPFAM" id="SSF90229">
    <property type="entry name" value="CCCH zinc finger"/>
    <property type="match status" value="1"/>
</dbReference>
<evidence type="ECO:0000256" key="7">
    <source>
        <dbReference type="PROSITE-ProRule" id="PRU00723"/>
    </source>
</evidence>
<dbReference type="InterPro" id="IPR012677">
    <property type="entry name" value="Nucleotide-bd_a/b_plait_sf"/>
</dbReference>
<feature type="compositionally biased region" description="Low complexity" evidence="8">
    <location>
        <begin position="305"/>
        <end position="322"/>
    </location>
</feature>
<dbReference type="Gene3D" id="3.30.70.330">
    <property type="match status" value="3"/>
</dbReference>
<dbReference type="SMART" id="SM00356">
    <property type="entry name" value="ZnF_C3H1"/>
    <property type="match status" value="1"/>
</dbReference>
<dbReference type="PROSITE" id="PS50103">
    <property type="entry name" value="ZF_C3H1"/>
    <property type="match status" value="1"/>
</dbReference>
<dbReference type="InterPro" id="IPR000571">
    <property type="entry name" value="Znf_CCCH"/>
</dbReference>
<keyword evidence="5 6" id="KW-0694">RNA-binding</keyword>